<keyword evidence="1" id="KW-0547">Nucleotide-binding</keyword>
<evidence type="ECO:0000256" key="1">
    <source>
        <dbReference type="ARBA" id="ARBA00022741"/>
    </source>
</evidence>
<name>A0A1H8X7Z4_9FIRM</name>
<dbReference type="GO" id="GO:0005524">
    <property type="term" value="F:ATP binding"/>
    <property type="evidence" value="ECO:0007669"/>
    <property type="project" value="UniProtKB-KW"/>
</dbReference>
<accession>A0A1H8X7Z4</accession>
<dbReference type="InterPro" id="IPR017871">
    <property type="entry name" value="ABC_transporter-like_CS"/>
</dbReference>
<proteinExistence type="predicted"/>
<dbReference type="AlphaFoldDB" id="A0A1H8X7Z4"/>
<evidence type="ECO:0000313" key="5">
    <source>
        <dbReference type="Proteomes" id="UP000198847"/>
    </source>
</evidence>
<sequence length="302" mass="33766">MMYAVTTHGLTKRFGDFTAVRDLNLQIEKGSIYGFLGPNGSGKSTTIKMLCGILEPSAGYGEILGIDLRKNRDAVKSQLGYMSQKFSLYDDLAVEENLQFYAGLYSLSTGERKKRIEEMLDMAGLTGRRQDLTASLSGGWKQRLALGCAILHKPSLLFLDEPTGGVDPRSRRLFWDIIYQLAAEGTTIMVTTHFMDEAEHCDRIGFIFEGDLIADDSPGNLKGALPGRLLEIPTDDPIALVQQMAKDNVPCLDRYPYGLTVHVLVTPEDLIRYESFAYRIINPSLEDVFVYYVQSRRKEGAR</sequence>
<dbReference type="SUPFAM" id="SSF52540">
    <property type="entry name" value="P-loop containing nucleoside triphosphate hydrolases"/>
    <property type="match status" value="1"/>
</dbReference>
<dbReference type="GO" id="GO:0016887">
    <property type="term" value="F:ATP hydrolysis activity"/>
    <property type="evidence" value="ECO:0007669"/>
    <property type="project" value="InterPro"/>
</dbReference>
<dbReference type="EMBL" id="FODY01000021">
    <property type="protein sequence ID" value="SEP36056.1"/>
    <property type="molecule type" value="Genomic_DNA"/>
</dbReference>
<dbReference type="STRING" id="112903.SAMN04490178_12111"/>
<keyword evidence="2 4" id="KW-0067">ATP-binding</keyword>
<dbReference type="InterPro" id="IPR003439">
    <property type="entry name" value="ABC_transporter-like_ATP-bd"/>
</dbReference>
<dbReference type="PROSITE" id="PS50893">
    <property type="entry name" value="ABC_TRANSPORTER_2"/>
    <property type="match status" value="1"/>
</dbReference>
<evidence type="ECO:0000313" key="4">
    <source>
        <dbReference type="EMBL" id="SEP36056.1"/>
    </source>
</evidence>
<dbReference type="Pfam" id="PF00005">
    <property type="entry name" value="ABC_tran"/>
    <property type="match status" value="1"/>
</dbReference>
<dbReference type="Proteomes" id="UP000198847">
    <property type="component" value="Unassembled WGS sequence"/>
</dbReference>
<dbReference type="InterPro" id="IPR027417">
    <property type="entry name" value="P-loop_NTPase"/>
</dbReference>
<gene>
    <name evidence="4" type="ORF">SAMN04490178_12111</name>
</gene>
<dbReference type="RefSeq" id="WP_245732511.1">
    <property type="nucleotide sequence ID" value="NZ_FODY01000021.1"/>
</dbReference>
<reference evidence="4 5" key="1">
    <citation type="submission" date="2016-10" db="EMBL/GenBank/DDBJ databases">
        <authorList>
            <person name="de Groot N.N."/>
        </authorList>
    </citation>
    <scope>NUCLEOTIDE SEQUENCE [LARGE SCALE GENOMIC DNA]</scope>
    <source>
        <strain evidence="4 5">DSM 13305</strain>
    </source>
</reference>
<dbReference type="PANTHER" id="PTHR43038:SF3">
    <property type="entry name" value="ABC TRANSPORTER G FAMILY MEMBER 20 ISOFORM X1"/>
    <property type="match status" value="1"/>
</dbReference>
<dbReference type="InterPro" id="IPR003593">
    <property type="entry name" value="AAA+_ATPase"/>
</dbReference>
<organism evidence="4 5">
    <name type="scientific">Propionispora vibrioides</name>
    <dbReference type="NCBI Taxonomy" id="112903"/>
    <lineage>
        <taxon>Bacteria</taxon>
        <taxon>Bacillati</taxon>
        <taxon>Bacillota</taxon>
        <taxon>Negativicutes</taxon>
        <taxon>Selenomonadales</taxon>
        <taxon>Sporomusaceae</taxon>
        <taxon>Propionispora</taxon>
    </lineage>
</organism>
<evidence type="ECO:0000259" key="3">
    <source>
        <dbReference type="PROSITE" id="PS50893"/>
    </source>
</evidence>
<dbReference type="PROSITE" id="PS00211">
    <property type="entry name" value="ABC_TRANSPORTER_1"/>
    <property type="match status" value="1"/>
</dbReference>
<feature type="domain" description="ABC transporter" evidence="3">
    <location>
        <begin position="5"/>
        <end position="234"/>
    </location>
</feature>
<dbReference type="PANTHER" id="PTHR43038">
    <property type="entry name" value="ATP-BINDING CASSETTE, SUB-FAMILY H, MEMBER 1"/>
    <property type="match status" value="1"/>
</dbReference>
<keyword evidence="5" id="KW-1185">Reference proteome</keyword>
<dbReference type="Gene3D" id="3.40.50.300">
    <property type="entry name" value="P-loop containing nucleotide triphosphate hydrolases"/>
    <property type="match status" value="1"/>
</dbReference>
<evidence type="ECO:0000256" key="2">
    <source>
        <dbReference type="ARBA" id="ARBA00022840"/>
    </source>
</evidence>
<protein>
    <submittedName>
        <fullName evidence="4">ABC-2 type transport system ATP-binding protein</fullName>
    </submittedName>
</protein>
<dbReference type="SMART" id="SM00382">
    <property type="entry name" value="AAA"/>
    <property type="match status" value="1"/>
</dbReference>